<feature type="compositionally biased region" description="Low complexity" evidence="1">
    <location>
        <begin position="49"/>
        <end position="58"/>
    </location>
</feature>
<evidence type="ECO:0000256" key="2">
    <source>
        <dbReference type="SAM" id="SignalP"/>
    </source>
</evidence>
<name>A0ABU6JBV4_9BURK</name>
<organism evidence="4 5">
    <name type="scientific">Noviherbaspirillum album</name>
    <dbReference type="NCBI Taxonomy" id="3080276"/>
    <lineage>
        <taxon>Bacteria</taxon>
        <taxon>Pseudomonadati</taxon>
        <taxon>Pseudomonadota</taxon>
        <taxon>Betaproteobacteria</taxon>
        <taxon>Burkholderiales</taxon>
        <taxon>Oxalobacteraceae</taxon>
        <taxon>Noviherbaspirillum</taxon>
    </lineage>
</organism>
<sequence>MPTFQAPVTLKRLALATSTSVLLAACGGGADNGLATSASNDVSAGRPQTAANATAANAVDSPSAPSTATTGGVANSTPSGTTSSVVPVVPVAPAEPAEPAAPAAPTQNTSLPPLAMPSSIANGSTVQLECGRLYQGTLDLRGKSNVVVNTVGNCGKAVLSPGQAINGWVRHQGNIYSAPVGFDVAQVSISEQPLPKAHWPSATQVWARANASSQSSLSYGMPNADLVGATLIFKPYVWAIEARRITAYSGNTMSLASTGNVNFGGYALGGQVDFYVEGKLWMLDEPGEWAVSNGRLYVWAPDGLSPEGRVWASPDKDGIDASDSQAITVDGVAISGAANGINATGAVNLHVLNVDIRNSSGNGILNSGGSGLRVDAAAIRNSRHDAIALKWGGGGERITNSTIDASGSYGMPTNSHAAINLTLSDSAVVENNRVTNSGYIGIRVFRNAVVSGNTVDGACRTLTDCGGIFTSSPERTVLNTRIENNLVRNVGPEQILAWGIYLGDYANGTSVSGNTVTGSGNGMEILNGYDNTVSGNVFAQNTQAHVQIVEAGASSVVRNNAFNSNAFSITGRQEIYRISSDLGTSAVARFGTYSGNRYTSTSSIFANFNGEALSFTQWQSRTGQDGNSVLNAH</sequence>
<dbReference type="InterPro" id="IPR006626">
    <property type="entry name" value="PbH1"/>
</dbReference>
<reference evidence="4 5" key="1">
    <citation type="submission" date="2023-10" db="EMBL/GenBank/DDBJ databases">
        <title>Noviherbaspirillum sp. CPCC 100848 genome assembly.</title>
        <authorList>
            <person name="Li X.Y."/>
            <person name="Fang X.M."/>
        </authorList>
    </citation>
    <scope>NUCLEOTIDE SEQUENCE [LARGE SCALE GENOMIC DNA]</scope>
    <source>
        <strain evidence="4 5">CPCC 100848</strain>
    </source>
</reference>
<gene>
    <name evidence="4" type="ORF">RY831_17185</name>
</gene>
<dbReference type="InterPro" id="IPR022441">
    <property type="entry name" value="Para_beta_helix_rpt-2"/>
</dbReference>
<protein>
    <submittedName>
        <fullName evidence="4">Right-handed parallel beta-helix repeat-containing protein</fullName>
    </submittedName>
</protein>
<dbReference type="SMART" id="SM00710">
    <property type="entry name" value="PbH1"/>
    <property type="match status" value="6"/>
</dbReference>
<accession>A0ABU6JBV4</accession>
<dbReference type="EMBL" id="JAWIIV010000014">
    <property type="protein sequence ID" value="MEC4720903.1"/>
    <property type="molecule type" value="Genomic_DNA"/>
</dbReference>
<evidence type="ECO:0000313" key="4">
    <source>
        <dbReference type="EMBL" id="MEC4720903.1"/>
    </source>
</evidence>
<feature type="chain" id="PRO_5046158886" evidence="2">
    <location>
        <begin position="25"/>
        <end position="633"/>
    </location>
</feature>
<evidence type="ECO:0000313" key="5">
    <source>
        <dbReference type="Proteomes" id="UP001352263"/>
    </source>
</evidence>
<dbReference type="Pfam" id="PF13229">
    <property type="entry name" value="Beta_helix"/>
    <property type="match status" value="1"/>
</dbReference>
<dbReference type="InterPro" id="IPR012334">
    <property type="entry name" value="Pectin_lyas_fold"/>
</dbReference>
<dbReference type="NCBIfam" id="TIGR03804">
    <property type="entry name" value="para_beta_helix"/>
    <property type="match status" value="1"/>
</dbReference>
<dbReference type="InterPro" id="IPR011050">
    <property type="entry name" value="Pectin_lyase_fold/virulence"/>
</dbReference>
<feature type="signal peptide" evidence="2">
    <location>
        <begin position="1"/>
        <end position="24"/>
    </location>
</feature>
<feature type="compositionally biased region" description="Low complexity" evidence="1">
    <location>
        <begin position="85"/>
        <end position="105"/>
    </location>
</feature>
<feature type="compositionally biased region" description="Polar residues" evidence="1">
    <location>
        <begin position="63"/>
        <end position="84"/>
    </location>
</feature>
<dbReference type="SUPFAM" id="SSF51126">
    <property type="entry name" value="Pectin lyase-like"/>
    <property type="match status" value="1"/>
</dbReference>
<evidence type="ECO:0000259" key="3">
    <source>
        <dbReference type="Pfam" id="PF13229"/>
    </source>
</evidence>
<feature type="region of interest" description="Disordered" evidence="1">
    <location>
        <begin position="39"/>
        <end position="118"/>
    </location>
</feature>
<dbReference type="RefSeq" id="WP_326507613.1">
    <property type="nucleotide sequence ID" value="NZ_JAWIIV010000014.1"/>
</dbReference>
<dbReference type="Gene3D" id="2.160.20.10">
    <property type="entry name" value="Single-stranded right-handed beta-helix, Pectin lyase-like"/>
    <property type="match status" value="1"/>
</dbReference>
<keyword evidence="5" id="KW-1185">Reference proteome</keyword>
<dbReference type="Proteomes" id="UP001352263">
    <property type="component" value="Unassembled WGS sequence"/>
</dbReference>
<comment type="caution">
    <text evidence="4">The sequence shown here is derived from an EMBL/GenBank/DDBJ whole genome shotgun (WGS) entry which is preliminary data.</text>
</comment>
<evidence type="ECO:0000256" key="1">
    <source>
        <dbReference type="SAM" id="MobiDB-lite"/>
    </source>
</evidence>
<feature type="domain" description="Right handed beta helix" evidence="3">
    <location>
        <begin position="318"/>
        <end position="485"/>
    </location>
</feature>
<keyword evidence="2" id="KW-0732">Signal</keyword>
<proteinExistence type="predicted"/>
<dbReference type="PANTHER" id="PTHR36453">
    <property type="entry name" value="SECRETED PROTEIN-RELATED"/>
    <property type="match status" value="1"/>
</dbReference>
<dbReference type="InterPro" id="IPR039448">
    <property type="entry name" value="Beta_helix"/>
</dbReference>
<dbReference type="PANTHER" id="PTHR36453:SF1">
    <property type="entry name" value="RIGHT HANDED BETA HELIX DOMAIN-CONTAINING PROTEIN"/>
    <property type="match status" value="1"/>
</dbReference>